<reference evidence="1 2" key="1">
    <citation type="journal article" date="2014" name="BMC Genomics">
        <title>Genome sequencing of four Aureobasidium pullulans varieties: biotechnological potential, stress tolerance, and description of new species.</title>
        <authorList>
            <person name="Gostin Ar C."/>
            <person name="Ohm R.A."/>
            <person name="Kogej T."/>
            <person name="Sonjak S."/>
            <person name="Turk M."/>
            <person name="Zajc J."/>
            <person name="Zalar P."/>
            <person name="Grube M."/>
            <person name="Sun H."/>
            <person name="Han J."/>
            <person name="Sharma A."/>
            <person name="Chiniquy J."/>
            <person name="Ngan C.Y."/>
            <person name="Lipzen A."/>
            <person name="Barry K."/>
            <person name="Grigoriev I.V."/>
            <person name="Gunde-Cimerman N."/>
        </authorList>
    </citation>
    <scope>NUCLEOTIDE SEQUENCE [LARGE SCALE GENOMIC DNA]</scope>
    <source>
        <strain evidence="1 2">EXF-2481</strain>
    </source>
</reference>
<name>A0A074YKM6_AURSE</name>
<dbReference type="AlphaFoldDB" id="A0A074YKM6"/>
<evidence type="ECO:0008006" key="3">
    <source>
        <dbReference type="Google" id="ProtNLM"/>
    </source>
</evidence>
<dbReference type="Proteomes" id="UP000030641">
    <property type="component" value="Unassembled WGS sequence"/>
</dbReference>
<dbReference type="InParanoid" id="A0A074YKM6"/>
<sequence length="164" mass="18950">MEYTYTNDQGYPHHVCDVEGNHISQSSHTTSTTQNPASPQLESNEFTNWRSLGKGNCGSVWTTDNSSWAIKREDCSKTRFLWKEYYIQNRIHTALSHTSDKILVPFSYWNTSKQELWYLPSSELENCNVMRSERIPPLSAGFRNRSLDAAVPRHAEEAKRIHLV</sequence>
<dbReference type="OrthoDB" id="2993351at2759"/>
<dbReference type="STRING" id="1043005.A0A074YKM6"/>
<accession>A0A074YKM6</accession>
<gene>
    <name evidence="1" type="ORF">AUEXF2481DRAFT_474920</name>
</gene>
<keyword evidence="2" id="KW-1185">Reference proteome</keyword>
<organism evidence="1 2">
    <name type="scientific">Aureobasidium subglaciale (strain EXF-2481)</name>
    <name type="common">Aureobasidium pullulans var. subglaciale</name>
    <dbReference type="NCBI Taxonomy" id="1043005"/>
    <lineage>
        <taxon>Eukaryota</taxon>
        <taxon>Fungi</taxon>
        <taxon>Dikarya</taxon>
        <taxon>Ascomycota</taxon>
        <taxon>Pezizomycotina</taxon>
        <taxon>Dothideomycetes</taxon>
        <taxon>Dothideomycetidae</taxon>
        <taxon>Dothideales</taxon>
        <taxon>Saccotheciaceae</taxon>
        <taxon>Aureobasidium</taxon>
    </lineage>
</organism>
<dbReference type="RefSeq" id="XP_013347035.1">
    <property type="nucleotide sequence ID" value="XM_013491581.1"/>
</dbReference>
<dbReference type="GeneID" id="25368317"/>
<evidence type="ECO:0000313" key="2">
    <source>
        <dbReference type="Proteomes" id="UP000030641"/>
    </source>
</evidence>
<dbReference type="HOGENOM" id="CLU_1618679_0_0_1"/>
<dbReference type="EMBL" id="KL584752">
    <property type="protein sequence ID" value="KEQ98235.1"/>
    <property type="molecule type" value="Genomic_DNA"/>
</dbReference>
<evidence type="ECO:0000313" key="1">
    <source>
        <dbReference type="EMBL" id="KEQ98235.1"/>
    </source>
</evidence>
<protein>
    <recommendedName>
        <fullName evidence="3">Protein kinase domain-containing protein</fullName>
    </recommendedName>
</protein>
<proteinExistence type="predicted"/>